<evidence type="ECO:0000259" key="8">
    <source>
        <dbReference type="Pfam" id="PF02687"/>
    </source>
</evidence>
<dbReference type="Pfam" id="PF12704">
    <property type="entry name" value="MacB_PCD"/>
    <property type="match status" value="1"/>
</dbReference>
<comment type="caution">
    <text evidence="10">The sequence shown here is derived from an EMBL/GenBank/DDBJ whole genome shotgun (WGS) entry which is preliminary data.</text>
</comment>
<comment type="similarity">
    <text evidence="6">Belongs to the ABC-4 integral membrane protein family.</text>
</comment>
<protein>
    <submittedName>
        <fullName evidence="10">Multidrug ABC transporter substrate-binding protein</fullName>
    </submittedName>
</protein>
<dbReference type="Proteomes" id="UP000230903">
    <property type="component" value="Unassembled WGS sequence"/>
</dbReference>
<evidence type="ECO:0000313" key="11">
    <source>
        <dbReference type="Proteomes" id="UP000230903"/>
    </source>
</evidence>
<dbReference type="PANTHER" id="PTHR30572:SF4">
    <property type="entry name" value="ABC TRANSPORTER PERMEASE YTRF"/>
    <property type="match status" value="1"/>
</dbReference>
<keyword evidence="4 7" id="KW-1133">Transmembrane helix</keyword>
<dbReference type="GO" id="GO:0022857">
    <property type="term" value="F:transmembrane transporter activity"/>
    <property type="evidence" value="ECO:0007669"/>
    <property type="project" value="TreeGrafter"/>
</dbReference>
<evidence type="ECO:0000256" key="2">
    <source>
        <dbReference type="ARBA" id="ARBA00022475"/>
    </source>
</evidence>
<dbReference type="InterPro" id="IPR025857">
    <property type="entry name" value="MacB_PCD"/>
</dbReference>
<dbReference type="InterPro" id="IPR050250">
    <property type="entry name" value="Macrolide_Exporter_MacB"/>
</dbReference>
<dbReference type="AlphaFoldDB" id="A0A2H0UPG6"/>
<feature type="transmembrane region" description="Helical" evidence="7">
    <location>
        <begin position="22"/>
        <end position="46"/>
    </location>
</feature>
<dbReference type="GO" id="GO:0005886">
    <property type="term" value="C:plasma membrane"/>
    <property type="evidence" value="ECO:0007669"/>
    <property type="project" value="UniProtKB-SubCell"/>
</dbReference>
<dbReference type="InterPro" id="IPR003838">
    <property type="entry name" value="ABC3_permease_C"/>
</dbReference>
<evidence type="ECO:0000256" key="7">
    <source>
        <dbReference type="SAM" id="Phobius"/>
    </source>
</evidence>
<reference evidence="11" key="1">
    <citation type="submission" date="2017-09" db="EMBL/GenBank/DDBJ databases">
        <title>Depth-based differentiation of microbial function through sediment-hosted aquifers and enrichment of novel symbionts in the deep terrestrial subsurface.</title>
        <authorList>
            <person name="Probst A.J."/>
            <person name="Ladd B."/>
            <person name="Jarett J.K."/>
            <person name="Geller-Mcgrath D.E."/>
            <person name="Sieber C.M.K."/>
            <person name="Emerson J.B."/>
            <person name="Anantharaman K."/>
            <person name="Thomas B.C."/>
            <person name="Malmstrom R."/>
            <person name="Stieglmeier M."/>
            <person name="Klingl A."/>
            <person name="Woyke T."/>
            <person name="Ryan C.M."/>
            <person name="Banfield J.F."/>
        </authorList>
    </citation>
    <scope>NUCLEOTIDE SEQUENCE [LARGE SCALE GENOMIC DNA]</scope>
</reference>
<dbReference type="PANTHER" id="PTHR30572">
    <property type="entry name" value="MEMBRANE COMPONENT OF TRANSPORTER-RELATED"/>
    <property type="match status" value="1"/>
</dbReference>
<comment type="subcellular location">
    <subcellularLocation>
        <location evidence="1">Cell membrane</location>
        <topology evidence="1">Multi-pass membrane protein</topology>
    </subcellularLocation>
</comment>
<evidence type="ECO:0000313" key="10">
    <source>
        <dbReference type="EMBL" id="PIR88274.1"/>
    </source>
</evidence>
<keyword evidence="5 7" id="KW-0472">Membrane</keyword>
<dbReference type="Pfam" id="PF02687">
    <property type="entry name" value="FtsX"/>
    <property type="match status" value="1"/>
</dbReference>
<keyword evidence="2" id="KW-1003">Cell membrane</keyword>
<organism evidence="10 11">
    <name type="scientific">Candidatus Harrisonbacteria bacterium CG10_big_fil_rev_8_21_14_0_10_45_28</name>
    <dbReference type="NCBI Taxonomy" id="1974586"/>
    <lineage>
        <taxon>Bacteria</taxon>
        <taxon>Candidatus Harrisoniibacteriota</taxon>
    </lineage>
</organism>
<evidence type="ECO:0000256" key="6">
    <source>
        <dbReference type="ARBA" id="ARBA00038076"/>
    </source>
</evidence>
<name>A0A2H0UPG6_9BACT</name>
<feature type="transmembrane region" description="Helical" evidence="7">
    <location>
        <begin position="323"/>
        <end position="356"/>
    </location>
</feature>
<sequence length="407" mass="43834">MNTLITAFKTAISGLKANKGRAILTTLGIVIGIALVIIVMSAGSALEVFIGDQISSFGPDFIEVEIKVPGTMNPVGVTVTTLTQEDADAVFKLPNIKKGYAGVLSQSAVSANSQTKKSFLFAVNSTFPNIDPIEIADGRFFDASEEASLARVVVLGKKIKESLFGQDDAIGKYVRMKNSKYKVIGVAKERGAVTFFDYDELIYMPLKTLQKRMDGINHVSFLISATIDSSKADATKKEVEALMRERHKITDPEKDDFIVTTMADAQEIIGVVLSAIQLLLIALASISLIVGGVGIMNIMYVSVSERTYEIGLRKAIGAKNRSILTQFLMESVVMTALGGVIGIIIGGLIAFLIAIFASAQGFNWPFIISINSILLSVSFSVAIGVIFGLYPARKASKLNPIEALRYE</sequence>
<accession>A0A2H0UPG6</accession>
<evidence type="ECO:0000256" key="3">
    <source>
        <dbReference type="ARBA" id="ARBA00022692"/>
    </source>
</evidence>
<keyword evidence="3 7" id="KW-0812">Transmembrane</keyword>
<evidence type="ECO:0000256" key="4">
    <source>
        <dbReference type="ARBA" id="ARBA00022989"/>
    </source>
</evidence>
<feature type="domain" description="ABC3 transporter permease C-terminal" evidence="8">
    <location>
        <begin position="282"/>
        <end position="400"/>
    </location>
</feature>
<evidence type="ECO:0000256" key="1">
    <source>
        <dbReference type="ARBA" id="ARBA00004651"/>
    </source>
</evidence>
<proteinExistence type="inferred from homology"/>
<evidence type="ECO:0000256" key="5">
    <source>
        <dbReference type="ARBA" id="ARBA00023136"/>
    </source>
</evidence>
<feature type="domain" description="MacB-like periplasmic core" evidence="9">
    <location>
        <begin position="23"/>
        <end position="241"/>
    </location>
</feature>
<gene>
    <name evidence="10" type="ORF">COU10_00050</name>
</gene>
<evidence type="ECO:0000259" key="9">
    <source>
        <dbReference type="Pfam" id="PF12704"/>
    </source>
</evidence>
<feature type="transmembrane region" description="Helical" evidence="7">
    <location>
        <begin position="278"/>
        <end position="303"/>
    </location>
</feature>
<dbReference type="EMBL" id="PFBC01000002">
    <property type="protein sequence ID" value="PIR88274.1"/>
    <property type="molecule type" value="Genomic_DNA"/>
</dbReference>
<feature type="transmembrane region" description="Helical" evidence="7">
    <location>
        <begin position="362"/>
        <end position="390"/>
    </location>
</feature>